<evidence type="ECO:0000313" key="3">
    <source>
        <dbReference type="Proteomes" id="UP000789524"/>
    </source>
</evidence>
<feature type="compositionally biased region" description="Basic and acidic residues" evidence="1">
    <location>
        <begin position="124"/>
        <end position="133"/>
    </location>
</feature>
<gene>
    <name evidence="2" type="ORF">DCHRY22_LOCUS3640</name>
</gene>
<evidence type="ECO:0000313" key="2">
    <source>
        <dbReference type="EMBL" id="CAG9562277.1"/>
    </source>
</evidence>
<keyword evidence="3" id="KW-1185">Reference proteome</keyword>
<dbReference type="EMBL" id="CAKASE010000048">
    <property type="protein sequence ID" value="CAG9562277.1"/>
    <property type="molecule type" value="Genomic_DNA"/>
</dbReference>
<feature type="region of interest" description="Disordered" evidence="1">
    <location>
        <begin position="108"/>
        <end position="179"/>
    </location>
</feature>
<dbReference type="Proteomes" id="UP000789524">
    <property type="component" value="Unassembled WGS sequence"/>
</dbReference>
<proteinExistence type="predicted"/>
<evidence type="ECO:0000256" key="1">
    <source>
        <dbReference type="SAM" id="MobiDB-lite"/>
    </source>
</evidence>
<protein>
    <submittedName>
        <fullName evidence="2">(African queen) hypothetical protein</fullName>
    </submittedName>
</protein>
<reference evidence="2" key="1">
    <citation type="submission" date="2021-09" db="EMBL/GenBank/DDBJ databases">
        <authorList>
            <person name="Martin H S."/>
        </authorList>
    </citation>
    <scope>NUCLEOTIDE SEQUENCE</scope>
</reference>
<organism evidence="2 3">
    <name type="scientific">Danaus chrysippus</name>
    <name type="common">African queen</name>
    <dbReference type="NCBI Taxonomy" id="151541"/>
    <lineage>
        <taxon>Eukaryota</taxon>
        <taxon>Metazoa</taxon>
        <taxon>Ecdysozoa</taxon>
        <taxon>Arthropoda</taxon>
        <taxon>Hexapoda</taxon>
        <taxon>Insecta</taxon>
        <taxon>Pterygota</taxon>
        <taxon>Neoptera</taxon>
        <taxon>Endopterygota</taxon>
        <taxon>Lepidoptera</taxon>
        <taxon>Glossata</taxon>
        <taxon>Ditrysia</taxon>
        <taxon>Papilionoidea</taxon>
        <taxon>Nymphalidae</taxon>
        <taxon>Danainae</taxon>
        <taxon>Danaini</taxon>
        <taxon>Danaina</taxon>
        <taxon>Danaus</taxon>
        <taxon>Anosia</taxon>
    </lineage>
</organism>
<sequence>MGQNDLLIITYDLNLYIKLGSTEQVVTGGTRNEPLDGEGGSGVREGDLQLILYESSNNGVRKHCNVGLMNTKQRNSSRLTQFHRKTKKPAYRERNVDEYENFVCGTETAGAGHGAPPVTGARTRTRDRGEHTTSEALDNTDTRPTPAGPGKALTDCEESGRTRTGRGRGRGWGAGVSGERGRVGALHGGSSGNVPFSRSRCTPLLMSNCCCVSPLNVPEGQPRLDLLFEL</sequence>
<feature type="compositionally biased region" description="Polar residues" evidence="1">
    <location>
        <begin position="134"/>
        <end position="143"/>
    </location>
</feature>
<name>A0A8J2QJV6_9NEOP</name>
<accession>A0A8J2QJV6</accession>
<dbReference type="AlphaFoldDB" id="A0A8J2QJV6"/>
<comment type="caution">
    <text evidence="2">The sequence shown here is derived from an EMBL/GenBank/DDBJ whole genome shotgun (WGS) entry which is preliminary data.</text>
</comment>